<protein>
    <submittedName>
        <fullName evidence="1">Uncharacterized protein</fullName>
    </submittedName>
</protein>
<dbReference type="GeneID" id="19268652"/>
<sequence>MQGAIYKALFDVKAQPVFNCTSRCLWKESYISLGFKTTCTDVTVETHATIRQDNYTGMGHWFNMTTPGDIPLRAGYSASSWLTLAHVAADDLLAKYAGGTPIDGIPISPEFARIAVLTGAVDQDGNSGFVQDIYPAGWTIFECTIGLAAYEYSNISASGNQFIIGKTTTIPLTEGQLKATMLTFSQANIPNMTVQGIDLAGLNAFFTSSRFSGSTYSGESRPSESTGMGDVMRKSDVPTLFEKMADSMTEQLRSSYNLTAEGFAVESVVFVQVRWQWLSLPIFVLVAAACHLGHTMARCQSDQLPLWKSSVVAILFHDLIRGRQSKDAMRTNLQSKSQLEALAKGTWVTVEA</sequence>
<dbReference type="Proteomes" id="UP000030651">
    <property type="component" value="Unassembled WGS sequence"/>
</dbReference>
<evidence type="ECO:0000313" key="1">
    <source>
        <dbReference type="EMBL" id="ETS85614.1"/>
    </source>
</evidence>
<name>W3XHY3_PESFW</name>
<keyword evidence="2" id="KW-1185">Reference proteome</keyword>
<dbReference type="OrthoDB" id="5376804at2759"/>
<dbReference type="KEGG" id="pfy:PFICI_03639"/>
<dbReference type="PANTHER" id="PTHR35394:SF5">
    <property type="entry name" value="DUF3176 DOMAIN-CONTAINING PROTEIN"/>
    <property type="match status" value="1"/>
</dbReference>
<dbReference type="OMA" id="TIFECTI"/>
<reference evidence="2" key="1">
    <citation type="journal article" date="2015" name="BMC Genomics">
        <title>Genomic and transcriptomic analysis of the endophytic fungus Pestalotiopsis fici reveals its lifestyle and high potential for synthesis of natural products.</title>
        <authorList>
            <person name="Wang X."/>
            <person name="Zhang X."/>
            <person name="Liu L."/>
            <person name="Xiang M."/>
            <person name="Wang W."/>
            <person name="Sun X."/>
            <person name="Che Y."/>
            <person name="Guo L."/>
            <person name="Liu G."/>
            <person name="Guo L."/>
            <person name="Wang C."/>
            <person name="Yin W.B."/>
            <person name="Stadler M."/>
            <person name="Zhang X."/>
            <person name="Liu X."/>
        </authorList>
    </citation>
    <scope>NUCLEOTIDE SEQUENCE [LARGE SCALE GENOMIC DNA]</scope>
    <source>
        <strain evidence="2">W106-1 / CGMCC3.15140</strain>
    </source>
</reference>
<dbReference type="PANTHER" id="PTHR35394">
    <property type="entry name" value="DUF3176 DOMAIN-CONTAINING PROTEIN"/>
    <property type="match status" value="1"/>
</dbReference>
<proteinExistence type="predicted"/>
<dbReference type="EMBL" id="KI912110">
    <property type="protein sequence ID" value="ETS85614.1"/>
    <property type="molecule type" value="Genomic_DNA"/>
</dbReference>
<dbReference type="eggNOG" id="ENOG502SP41">
    <property type="taxonomic scope" value="Eukaryota"/>
</dbReference>
<dbReference type="RefSeq" id="XP_007830411.1">
    <property type="nucleotide sequence ID" value="XM_007832220.1"/>
</dbReference>
<gene>
    <name evidence="1" type="ORF">PFICI_03639</name>
</gene>
<accession>W3XHY3</accession>
<evidence type="ECO:0000313" key="2">
    <source>
        <dbReference type="Proteomes" id="UP000030651"/>
    </source>
</evidence>
<organism evidence="1 2">
    <name type="scientific">Pestalotiopsis fici (strain W106-1 / CGMCC3.15140)</name>
    <dbReference type="NCBI Taxonomy" id="1229662"/>
    <lineage>
        <taxon>Eukaryota</taxon>
        <taxon>Fungi</taxon>
        <taxon>Dikarya</taxon>
        <taxon>Ascomycota</taxon>
        <taxon>Pezizomycotina</taxon>
        <taxon>Sordariomycetes</taxon>
        <taxon>Xylariomycetidae</taxon>
        <taxon>Amphisphaeriales</taxon>
        <taxon>Sporocadaceae</taxon>
        <taxon>Pestalotiopsis</taxon>
    </lineage>
</organism>
<dbReference type="AlphaFoldDB" id="W3XHY3"/>
<dbReference type="InParanoid" id="W3XHY3"/>
<dbReference type="HOGENOM" id="CLU_780694_0_0_1"/>